<dbReference type="InterPro" id="IPR041662">
    <property type="entry name" value="SusD-like_2"/>
</dbReference>
<feature type="signal peptide" evidence="1">
    <location>
        <begin position="1"/>
        <end position="19"/>
    </location>
</feature>
<dbReference type="RefSeq" id="WP_245119301.1">
    <property type="nucleotide sequence ID" value="NZ_CP095061.1"/>
</dbReference>
<name>A0ABY4G352_9BACT</name>
<protein>
    <submittedName>
        <fullName evidence="2">SusD/RagB family nutrient-binding outer membrane lipoprotein</fullName>
    </submittedName>
</protein>
<accession>A0ABY4G352</accession>
<dbReference type="InterPro" id="IPR011990">
    <property type="entry name" value="TPR-like_helical_dom_sf"/>
</dbReference>
<dbReference type="Gene3D" id="1.25.40.390">
    <property type="match status" value="1"/>
</dbReference>
<keyword evidence="1" id="KW-0732">Signal</keyword>
<dbReference type="PROSITE" id="PS51257">
    <property type="entry name" value="PROKAR_LIPOPROTEIN"/>
    <property type="match status" value="1"/>
</dbReference>
<reference evidence="2" key="1">
    <citation type="submission" date="2022-04" db="EMBL/GenBank/DDBJ databases">
        <title>Hymenobacter sp. isolated from the air.</title>
        <authorList>
            <person name="Won M."/>
            <person name="Lee C.-M."/>
            <person name="Woen H.-Y."/>
            <person name="Kwon S.-W."/>
        </authorList>
    </citation>
    <scope>NUCLEOTIDE SEQUENCE</scope>
    <source>
        <strain evidence="2">5420S-77</strain>
    </source>
</reference>
<dbReference type="Pfam" id="PF12771">
    <property type="entry name" value="SusD-like_2"/>
    <property type="match status" value="1"/>
</dbReference>
<organism evidence="2 3">
    <name type="scientific">Hymenobacter volaticus</name>
    <dbReference type="NCBI Taxonomy" id="2932254"/>
    <lineage>
        <taxon>Bacteria</taxon>
        <taxon>Pseudomonadati</taxon>
        <taxon>Bacteroidota</taxon>
        <taxon>Cytophagia</taxon>
        <taxon>Cytophagales</taxon>
        <taxon>Hymenobacteraceae</taxon>
        <taxon>Hymenobacter</taxon>
    </lineage>
</organism>
<proteinExistence type="predicted"/>
<evidence type="ECO:0000313" key="3">
    <source>
        <dbReference type="Proteomes" id="UP000830401"/>
    </source>
</evidence>
<evidence type="ECO:0000313" key="2">
    <source>
        <dbReference type="EMBL" id="UOQ65295.1"/>
    </source>
</evidence>
<gene>
    <name evidence="2" type="ORF">MUN86_17320</name>
</gene>
<evidence type="ECO:0000256" key="1">
    <source>
        <dbReference type="SAM" id="SignalP"/>
    </source>
</evidence>
<feature type="chain" id="PRO_5047272383" evidence="1">
    <location>
        <begin position="20"/>
        <end position="545"/>
    </location>
</feature>
<sequence length="545" mass="58452">MKISFKILALGALVLSATGCENFIDINENPNAATAVTPDAILAQALAATAANYTGGPGVAGGQNYNSYTSFAAGYWGKSGGVSGFGEERTYNYSTSYNATLFVNTYDNLNDYQLIQQNAALYPNHAAIARIMKAYNFLLLVDEWGDIPYTQALQGATETTPAYDDDVAIYADLLVQLTGAIADINAVATDATARTVGTEDIVFNGNMTKWKQFANSLKLRILMRQSQTPNASPSVTTQLLALQTAPDGFITADVVAQPGYAQSSNQQNPFYTRYGLTAAGTAAGDRAFILPTNYIINQYKDNNDPRLTQLYGQGTKLVNDVATPGYYGTDLGEANPPAVTGNNISSRFLLNGGLLKGASAPTVLMLLSEQLFLEAEAETRGLFGGGESAAKQDYLDGIKASFMQFYRTAGTDIRPARTGDVPATATIAGAVASTPGVAQYNTYITANATNPLVNYDLAPTNGSSLRKQSVIIYQKYLAENTIASTEAWADFRRTGQPKFTVSREAATPGRLPKRLLYPLSEINTNNDNLPQGVDQYTPVFWDVVD</sequence>
<dbReference type="Proteomes" id="UP000830401">
    <property type="component" value="Chromosome"/>
</dbReference>
<keyword evidence="3" id="KW-1185">Reference proteome</keyword>
<dbReference type="EMBL" id="CP095061">
    <property type="protein sequence ID" value="UOQ65295.1"/>
    <property type="molecule type" value="Genomic_DNA"/>
</dbReference>
<keyword evidence="2" id="KW-0449">Lipoprotein</keyword>
<dbReference type="SUPFAM" id="SSF48452">
    <property type="entry name" value="TPR-like"/>
    <property type="match status" value="1"/>
</dbReference>